<dbReference type="EMBL" id="FNGE01000001">
    <property type="protein sequence ID" value="SDK55417.1"/>
    <property type="molecule type" value="Genomic_DNA"/>
</dbReference>
<evidence type="ECO:0000313" key="3">
    <source>
        <dbReference type="Proteomes" id="UP000199555"/>
    </source>
</evidence>
<feature type="transmembrane region" description="Helical" evidence="1">
    <location>
        <begin position="140"/>
        <end position="164"/>
    </location>
</feature>
<organism evidence="2 3">
    <name type="scientific">Paracoccus chinensis</name>
    <dbReference type="NCBI Taxonomy" id="525640"/>
    <lineage>
        <taxon>Bacteria</taxon>
        <taxon>Pseudomonadati</taxon>
        <taxon>Pseudomonadota</taxon>
        <taxon>Alphaproteobacteria</taxon>
        <taxon>Rhodobacterales</taxon>
        <taxon>Paracoccaceae</taxon>
        <taxon>Paracoccus</taxon>
    </lineage>
</organism>
<feature type="transmembrane region" description="Helical" evidence="1">
    <location>
        <begin position="112"/>
        <end position="134"/>
    </location>
</feature>
<feature type="transmembrane region" description="Helical" evidence="1">
    <location>
        <begin position="271"/>
        <end position="291"/>
    </location>
</feature>
<keyword evidence="1" id="KW-1133">Transmembrane helix</keyword>
<protein>
    <submittedName>
        <fullName evidence="2">Cytochrome c biogenesis protein CcdA</fullName>
    </submittedName>
</protein>
<name>A0A1G9CUV5_9RHOB</name>
<reference evidence="3" key="1">
    <citation type="submission" date="2016-10" db="EMBL/GenBank/DDBJ databases">
        <authorList>
            <person name="Varghese N."/>
            <person name="Submissions S."/>
        </authorList>
    </citation>
    <scope>NUCLEOTIDE SEQUENCE [LARGE SCALE GENOMIC DNA]</scope>
    <source>
        <strain evidence="3">CGMCC 1.7655</strain>
    </source>
</reference>
<dbReference type="AlphaFoldDB" id="A0A1G9CUV5"/>
<evidence type="ECO:0000313" key="2">
    <source>
        <dbReference type="EMBL" id="SDK55417.1"/>
    </source>
</evidence>
<keyword evidence="1" id="KW-0472">Membrane</keyword>
<accession>A0A1G9CUV5</accession>
<feature type="transmembrane region" description="Helical" evidence="1">
    <location>
        <begin position="216"/>
        <end position="240"/>
    </location>
</feature>
<gene>
    <name evidence="2" type="ORF">SAMN04487971_101343</name>
</gene>
<evidence type="ECO:0000256" key="1">
    <source>
        <dbReference type="SAM" id="Phobius"/>
    </source>
</evidence>
<proteinExistence type="predicted"/>
<dbReference type="Proteomes" id="UP000199555">
    <property type="component" value="Unassembled WGS sequence"/>
</dbReference>
<keyword evidence="3" id="KW-1185">Reference proteome</keyword>
<dbReference type="STRING" id="525640.SAMN04487971_101343"/>
<keyword evidence="1" id="KW-0812">Transmembrane</keyword>
<sequence length="292" mass="29810">MEDAPRCRREGGCSVASIDRFPEMVEGQTGVPDCQVFAEGFSGPARAAILGASAIAGAAGGLALAGAPDIRGAAWGVLGVSAIAGGVLSTWSPCGYSSISLLRPTGRGAKAVADWLPTFAMHGAGYALGALILGTALGGIGAILGFAGFGTAALVMLALVGLIYGAHQLDFLRVPYPQRRAQVPHDARVRFSKPVVGGLYGLALGLDYMTYVQTPLLYLITLAAVLTGNIPEAIAMIALFNLGRYLPVAASALPVNDYQIQAWLARNQERAAMADGAILVALGAAFAVAALA</sequence>
<feature type="transmembrane region" description="Helical" evidence="1">
    <location>
        <begin position="73"/>
        <end position="91"/>
    </location>
</feature>
<feature type="transmembrane region" description="Helical" evidence="1">
    <location>
        <begin position="47"/>
        <end position="67"/>
    </location>
</feature>